<dbReference type="EMBL" id="SUMC01000092">
    <property type="protein sequence ID" value="TKA00015.1"/>
    <property type="molecule type" value="Genomic_DNA"/>
</dbReference>
<name>A0A4U0SIC3_9ACTN</name>
<dbReference type="InterPro" id="IPR013538">
    <property type="entry name" value="ASHA1/2-like_C"/>
</dbReference>
<comment type="similarity">
    <text evidence="1">Belongs to the AHA1 family.</text>
</comment>
<evidence type="ECO:0000313" key="5">
    <source>
        <dbReference type="Proteomes" id="UP000305778"/>
    </source>
</evidence>
<evidence type="ECO:0000313" key="4">
    <source>
        <dbReference type="EMBL" id="TKA00015.1"/>
    </source>
</evidence>
<dbReference type="AlphaFoldDB" id="A0A4U0SIC3"/>
<gene>
    <name evidence="4" type="ORF">FCI23_43790</name>
</gene>
<feature type="region of interest" description="Disordered" evidence="2">
    <location>
        <begin position="1"/>
        <end position="20"/>
    </location>
</feature>
<dbReference type="SUPFAM" id="SSF55961">
    <property type="entry name" value="Bet v1-like"/>
    <property type="match status" value="1"/>
</dbReference>
<dbReference type="Pfam" id="PF08327">
    <property type="entry name" value="AHSA1"/>
    <property type="match status" value="1"/>
</dbReference>
<evidence type="ECO:0000259" key="3">
    <source>
        <dbReference type="Pfam" id="PF08327"/>
    </source>
</evidence>
<keyword evidence="5" id="KW-1185">Reference proteome</keyword>
<proteinExistence type="inferred from homology"/>
<accession>A0A4U0SIC3</accession>
<dbReference type="CDD" id="cd07814">
    <property type="entry name" value="SRPBCC_CalC_Aha1-like"/>
    <property type="match status" value="1"/>
</dbReference>
<evidence type="ECO:0000256" key="2">
    <source>
        <dbReference type="SAM" id="MobiDB-lite"/>
    </source>
</evidence>
<sequence length="160" mass="17270">MARRPQPPEEGRRDGPSPTTEEVAVTAQIRNDVIVATEHIKAPPEVVFPYFTDPALLVKWIGDRAELDPQPGGVFSLDMGEVVAHGAYITVEPPYRVVFSWGIPGSDALPPGGSTVEVVLTPDGDDTMVVLTHRGLPSTHIGNHRAGWEHQLGRLRVAVG</sequence>
<protein>
    <submittedName>
        <fullName evidence="4">SRPBCC domain-containing protein</fullName>
    </submittedName>
</protein>
<evidence type="ECO:0000256" key="1">
    <source>
        <dbReference type="ARBA" id="ARBA00006817"/>
    </source>
</evidence>
<dbReference type="OrthoDB" id="3365660at2"/>
<feature type="domain" description="Activator of Hsp90 ATPase homologue 1/2-like C-terminal" evidence="3">
    <location>
        <begin position="41"/>
        <end position="159"/>
    </location>
</feature>
<dbReference type="Proteomes" id="UP000305778">
    <property type="component" value="Unassembled WGS sequence"/>
</dbReference>
<organism evidence="4 5">
    <name type="scientific">Actinacidiphila oryziradicis</name>
    <dbReference type="NCBI Taxonomy" id="2571141"/>
    <lineage>
        <taxon>Bacteria</taxon>
        <taxon>Bacillati</taxon>
        <taxon>Actinomycetota</taxon>
        <taxon>Actinomycetes</taxon>
        <taxon>Kitasatosporales</taxon>
        <taxon>Streptomycetaceae</taxon>
        <taxon>Actinacidiphila</taxon>
    </lineage>
</organism>
<dbReference type="Gene3D" id="3.30.530.20">
    <property type="match status" value="1"/>
</dbReference>
<dbReference type="InterPro" id="IPR023393">
    <property type="entry name" value="START-like_dom_sf"/>
</dbReference>
<comment type="caution">
    <text evidence="4">The sequence shown here is derived from an EMBL/GenBank/DDBJ whole genome shotgun (WGS) entry which is preliminary data.</text>
</comment>
<feature type="compositionally biased region" description="Basic and acidic residues" evidence="2">
    <location>
        <begin position="1"/>
        <end position="15"/>
    </location>
</feature>
<reference evidence="4 5" key="1">
    <citation type="submission" date="2019-04" db="EMBL/GenBank/DDBJ databases">
        <title>Streptomyces oryziradicis sp. nov., a novel actinomycete isolated from rhizosphere soil of rice (Oryza sativa L.).</title>
        <authorList>
            <person name="Li C."/>
        </authorList>
    </citation>
    <scope>NUCLEOTIDE SEQUENCE [LARGE SCALE GENOMIC DNA]</scope>
    <source>
        <strain evidence="4 5">NEAU-C40</strain>
    </source>
</reference>